<gene>
    <name evidence="3" type="ORF">ACFFGV_13670</name>
</gene>
<organism evidence="3 4">
    <name type="scientific">Pontibacillus salicampi</name>
    <dbReference type="NCBI Taxonomy" id="1449801"/>
    <lineage>
        <taxon>Bacteria</taxon>
        <taxon>Bacillati</taxon>
        <taxon>Bacillota</taxon>
        <taxon>Bacilli</taxon>
        <taxon>Bacillales</taxon>
        <taxon>Bacillaceae</taxon>
        <taxon>Pontibacillus</taxon>
    </lineage>
</organism>
<dbReference type="EMBL" id="JBHLTP010000011">
    <property type="protein sequence ID" value="MFC0524620.1"/>
    <property type="molecule type" value="Genomic_DNA"/>
</dbReference>
<proteinExistence type="predicted"/>
<protein>
    <recommendedName>
        <fullName evidence="2">DUF7852 domain-containing protein</fullName>
    </recommendedName>
</protein>
<keyword evidence="4" id="KW-1185">Reference proteome</keyword>
<dbReference type="Proteomes" id="UP001589836">
    <property type="component" value="Unassembled WGS sequence"/>
</dbReference>
<feature type="domain" description="DUF7852" evidence="2">
    <location>
        <begin position="139"/>
        <end position="329"/>
    </location>
</feature>
<sequence>MSNPWINTEAMHISIDANEHQKEDVQERRTKKSTITLNKMYSCYSYSFEEELLAKKEAEERANQEVMKDTKESIQPLINMETTPAPQEEEYKEEERGVEDSEKDAKPTSPKQTATFFYQPPTSPIPSCIPMNQKITCYSTTPFTLYITLRDFWNPPIAGFQEKDVYIFGINNKEKLFRSHTGYVSPPDCEPMETTFSDYIEIKAPPAYPPPLNRNGVAHVTLLPSSKEQHVNKMVELGVYNVEMVMEWYSLFPTGIGEVKDVRHEIEWINSYFLPTLYAEQSRSYAAVSKGTLIIKGSVKHSLDLTGADENTSFLSHKIIIGILMKFHQDQGLVS</sequence>
<accession>A0ABV6LQC9</accession>
<name>A0ABV6LQC9_9BACI</name>
<reference evidence="3 4" key="1">
    <citation type="submission" date="2024-09" db="EMBL/GenBank/DDBJ databases">
        <authorList>
            <person name="Sun Q."/>
            <person name="Mori K."/>
        </authorList>
    </citation>
    <scope>NUCLEOTIDE SEQUENCE [LARGE SCALE GENOMIC DNA]</scope>
    <source>
        <strain evidence="3 4">NCAIM B.02529</strain>
    </source>
</reference>
<evidence type="ECO:0000313" key="4">
    <source>
        <dbReference type="Proteomes" id="UP001589836"/>
    </source>
</evidence>
<evidence type="ECO:0000256" key="1">
    <source>
        <dbReference type="SAM" id="MobiDB-lite"/>
    </source>
</evidence>
<feature type="compositionally biased region" description="Basic and acidic residues" evidence="1">
    <location>
        <begin position="93"/>
        <end position="106"/>
    </location>
</feature>
<dbReference type="Pfam" id="PF25250">
    <property type="entry name" value="DUF7852"/>
    <property type="match status" value="1"/>
</dbReference>
<comment type="caution">
    <text evidence="3">The sequence shown here is derived from an EMBL/GenBank/DDBJ whole genome shotgun (WGS) entry which is preliminary data.</text>
</comment>
<evidence type="ECO:0000259" key="2">
    <source>
        <dbReference type="Pfam" id="PF25250"/>
    </source>
</evidence>
<dbReference type="RefSeq" id="WP_377348769.1">
    <property type="nucleotide sequence ID" value="NZ_JBHLTP010000011.1"/>
</dbReference>
<dbReference type="InterPro" id="IPR057174">
    <property type="entry name" value="DUF7852"/>
</dbReference>
<evidence type="ECO:0000313" key="3">
    <source>
        <dbReference type="EMBL" id="MFC0524620.1"/>
    </source>
</evidence>
<feature type="region of interest" description="Disordered" evidence="1">
    <location>
        <begin position="79"/>
        <end position="118"/>
    </location>
</feature>